<gene>
    <name evidence="2" type="ORF">AVDCRST_MAG68-2628</name>
</gene>
<feature type="compositionally biased region" description="Basic residues" evidence="1">
    <location>
        <begin position="56"/>
        <end position="73"/>
    </location>
</feature>
<evidence type="ECO:0000313" key="2">
    <source>
        <dbReference type="EMBL" id="CAA9333533.1"/>
    </source>
</evidence>
<feature type="non-terminal residue" evidence="2">
    <location>
        <position position="1"/>
    </location>
</feature>
<sequence length="175" mass="18727">AGRPEDPFRPLVGLVPGRGVAPRARRRGGGAAGLHAPRDGAGPRRPPPVREERAGRHGRAGARAPRAGRRRAPRRDGLPHRRRGDGARGRGVRGPPPHARGRAGGKGARRRGRAGAAPRRGRRDDEALQGSRRQPLHPRLRAAPPRRPAPPGPRPAAPRRRRPPRRAEAADGPGL</sequence>
<name>A0A6J4LIZ1_9BACT</name>
<proteinExistence type="predicted"/>
<feature type="region of interest" description="Disordered" evidence="1">
    <location>
        <begin position="1"/>
        <end position="175"/>
    </location>
</feature>
<feature type="compositionally biased region" description="Basic residues" evidence="1">
    <location>
        <begin position="99"/>
        <end position="113"/>
    </location>
</feature>
<dbReference type="EMBL" id="CADCTW010000128">
    <property type="protein sequence ID" value="CAA9333533.1"/>
    <property type="molecule type" value="Genomic_DNA"/>
</dbReference>
<protein>
    <submittedName>
        <fullName evidence="2">Uncharacterized protein</fullName>
    </submittedName>
</protein>
<organism evidence="2">
    <name type="scientific">uncultured Gemmatimonadota bacterium</name>
    <dbReference type="NCBI Taxonomy" id="203437"/>
    <lineage>
        <taxon>Bacteria</taxon>
        <taxon>Pseudomonadati</taxon>
        <taxon>Gemmatimonadota</taxon>
        <taxon>environmental samples</taxon>
    </lineage>
</organism>
<dbReference type="AlphaFoldDB" id="A0A6J4LIZ1"/>
<accession>A0A6J4LIZ1</accession>
<feature type="compositionally biased region" description="Basic and acidic residues" evidence="1">
    <location>
        <begin position="36"/>
        <end position="55"/>
    </location>
</feature>
<reference evidence="2" key="1">
    <citation type="submission" date="2020-02" db="EMBL/GenBank/DDBJ databases">
        <authorList>
            <person name="Meier V. D."/>
        </authorList>
    </citation>
    <scope>NUCLEOTIDE SEQUENCE</scope>
    <source>
        <strain evidence="2">AVDCRST_MAG68</strain>
    </source>
</reference>
<evidence type="ECO:0000256" key="1">
    <source>
        <dbReference type="SAM" id="MobiDB-lite"/>
    </source>
</evidence>
<feature type="compositionally biased region" description="Basic and acidic residues" evidence="1">
    <location>
        <begin position="74"/>
        <end position="88"/>
    </location>
</feature>
<feature type="non-terminal residue" evidence="2">
    <location>
        <position position="175"/>
    </location>
</feature>
<feature type="compositionally biased region" description="Pro residues" evidence="1">
    <location>
        <begin position="145"/>
        <end position="156"/>
    </location>
</feature>